<accession>A0A848KYR8</accession>
<sequence>MIESFTTWFDAQTAKSRTWARARWHRVVAGQVMCAMLTDRDREVGGAVAIPAVNPDEAVQAIEIWRSGRRVVLDGYFRLTSDEALELARELARHAAAIDRAD</sequence>
<keyword evidence="2" id="KW-1185">Reference proteome</keyword>
<dbReference type="Proteomes" id="UP000550729">
    <property type="component" value="Unassembled WGS sequence"/>
</dbReference>
<name>A0A848KYR8_9ACTN</name>
<comment type="caution">
    <text evidence="1">The sequence shown here is derived from an EMBL/GenBank/DDBJ whole genome shotgun (WGS) entry which is preliminary data.</text>
</comment>
<gene>
    <name evidence="1" type="ORF">HH308_05035</name>
</gene>
<organism evidence="1 2">
    <name type="scientific">Gordonia asplenii</name>
    <dbReference type="NCBI Taxonomy" id="2725283"/>
    <lineage>
        <taxon>Bacteria</taxon>
        <taxon>Bacillati</taxon>
        <taxon>Actinomycetota</taxon>
        <taxon>Actinomycetes</taxon>
        <taxon>Mycobacteriales</taxon>
        <taxon>Gordoniaceae</taxon>
        <taxon>Gordonia</taxon>
    </lineage>
</organism>
<dbReference type="RefSeq" id="WP_170193091.1">
    <property type="nucleotide sequence ID" value="NZ_JABBNB010000004.1"/>
</dbReference>
<proteinExistence type="predicted"/>
<evidence type="ECO:0000313" key="1">
    <source>
        <dbReference type="EMBL" id="NMO00578.1"/>
    </source>
</evidence>
<dbReference type="AlphaFoldDB" id="A0A848KYR8"/>
<protein>
    <submittedName>
        <fullName evidence="1">Uncharacterized protein</fullName>
    </submittedName>
</protein>
<dbReference type="EMBL" id="JABBNB010000004">
    <property type="protein sequence ID" value="NMO00578.1"/>
    <property type="molecule type" value="Genomic_DNA"/>
</dbReference>
<reference evidence="1 2" key="1">
    <citation type="submission" date="2020-04" db="EMBL/GenBank/DDBJ databases">
        <title>Gordonia sp. nov. TBRC 11910.</title>
        <authorList>
            <person name="Suriyachadkun C."/>
        </authorList>
    </citation>
    <scope>NUCLEOTIDE SEQUENCE [LARGE SCALE GENOMIC DNA]</scope>
    <source>
        <strain evidence="1 2">TBRC 11910</strain>
    </source>
</reference>
<evidence type="ECO:0000313" key="2">
    <source>
        <dbReference type="Proteomes" id="UP000550729"/>
    </source>
</evidence>